<organism evidence="1 2">
    <name type="scientific">Bifidobacterium oedipodis</name>
    <dbReference type="NCBI Taxonomy" id="2675322"/>
    <lineage>
        <taxon>Bacteria</taxon>
        <taxon>Bacillati</taxon>
        <taxon>Actinomycetota</taxon>
        <taxon>Actinomycetes</taxon>
        <taxon>Bifidobacteriales</taxon>
        <taxon>Bifidobacteriaceae</taxon>
        <taxon>Bifidobacterium</taxon>
    </lineage>
</organism>
<proteinExistence type="predicted"/>
<evidence type="ECO:0000313" key="1">
    <source>
        <dbReference type="EMBL" id="NMM93907.1"/>
    </source>
</evidence>
<reference evidence="1 2" key="1">
    <citation type="submission" date="2020-02" db="EMBL/GenBank/DDBJ databases">
        <title>Characterization of phylogenetic diversity of novel bifidobacterial species isolated in Czech ZOOs.</title>
        <authorList>
            <person name="Lugli G.A."/>
            <person name="Vera N.B."/>
            <person name="Ventura M."/>
        </authorList>
    </citation>
    <scope>NUCLEOTIDE SEQUENCE [LARGE SCALE GENOMIC DNA]</scope>
    <source>
        <strain evidence="1 2">DSM 109957</strain>
    </source>
</reference>
<dbReference type="Proteomes" id="UP000532194">
    <property type="component" value="Unassembled WGS sequence"/>
</dbReference>
<sequence>MSSQPPSKNEIHAIIDEITEQYWNTMRLLATFSTPPHSLAPTAAEEDTETKQTIENWVNNGVKPTLATPELTKNLLGKERQ</sequence>
<gene>
    <name evidence="1" type="ORF">G1C95_1094</name>
</gene>
<evidence type="ECO:0000313" key="2">
    <source>
        <dbReference type="Proteomes" id="UP000532194"/>
    </source>
</evidence>
<dbReference type="AlphaFoldDB" id="A0A7Y0EPE8"/>
<accession>A0A7Y0EPE8</accession>
<comment type="caution">
    <text evidence="1">The sequence shown here is derived from an EMBL/GenBank/DDBJ whole genome shotgun (WGS) entry which is preliminary data.</text>
</comment>
<keyword evidence="2" id="KW-1185">Reference proteome</keyword>
<protein>
    <submittedName>
        <fullName evidence="1">Uncharacterized protein</fullName>
    </submittedName>
</protein>
<dbReference type="EMBL" id="JAAIII010000003">
    <property type="protein sequence ID" value="NMM93907.1"/>
    <property type="molecule type" value="Genomic_DNA"/>
</dbReference>
<name>A0A7Y0EPE8_9BIFI</name>
<dbReference type="RefSeq" id="WP_169171959.1">
    <property type="nucleotide sequence ID" value="NZ_JAAIII010000003.1"/>
</dbReference>